<dbReference type="Proteomes" id="UP000187203">
    <property type="component" value="Unassembled WGS sequence"/>
</dbReference>
<evidence type="ECO:0000313" key="3">
    <source>
        <dbReference type="Proteomes" id="UP000187203"/>
    </source>
</evidence>
<protein>
    <submittedName>
        <fullName evidence="2">Uncharacterized protein</fullName>
    </submittedName>
</protein>
<comment type="caution">
    <text evidence="2">The sequence shown here is derived from an EMBL/GenBank/DDBJ whole genome shotgun (WGS) entry which is preliminary data.</text>
</comment>
<feature type="region of interest" description="Disordered" evidence="1">
    <location>
        <begin position="16"/>
        <end position="37"/>
    </location>
</feature>
<dbReference type="AlphaFoldDB" id="A0A1R3KKI4"/>
<proteinExistence type="predicted"/>
<reference evidence="3" key="1">
    <citation type="submission" date="2013-09" db="EMBL/GenBank/DDBJ databases">
        <title>Corchorus olitorius genome sequencing.</title>
        <authorList>
            <person name="Alam M."/>
            <person name="Haque M.S."/>
            <person name="Islam M.S."/>
            <person name="Emdad E.M."/>
            <person name="Islam M.M."/>
            <person name="Ahmed B."/>
            <person name="Halim A."/>
            <person name="Hossen Q.M.M."/>
            <person name="Hossain M.Z."/>
            <person name="Ahmed R."/>
            <person name="Khan M.M."/>
            <person name="Islam R."/>
            <person name="Rashid M.M."/>
            <person name="Khan S.A."/>
            <person name="Rahman M.S."/>
            <person name="Alam M."/>
            <person name="Yahiya A.S."/>
            <person name="Khan M.S."/>
            <person name="Azam M.S."/>
            <person name="Haque T."/>
            <person name="Lashkar M.Z.H."/>
            <person name="Akhand A.I."/>
            <person name="Morshed G."/>
            <person name="Roy S."/>
            <person name="Uddin K.S."/>
            <person name="Rabeya T."/>
            <person name="Hossain A.S."/>
            <person name="Chowdhury A."/>
            <person name="Snigdha A.R."/>
            <person name="Mortoza M.S."/>
            <person name="Matin S.A."/>
            <person name="Hoque S.M.E."/>
            <person name="Islam M.K."/>
            <person name="Roy D.K."/>
            <person name="Haider R."/>
            <person name="Moosa M.M."/>
            <person name="Elias S.M."/>
            <person name="Hasan A.M."/>
            <person name="Jahan S."/>
            <person name="Shafiuddin M."/>
            <person name="Mahmood N."/>
            <person name="Shommy N.S."/>
        </authorList>
    </citation>
    <scope>NUCLEOTIDE SEQUENCE [LARGE SCALE GENOMIC DNA]</scope>
    <source>
        <strain evidence="3">cv. O-4</strain>
    </source>
</reference>
<evidence type="ECO:0000313" key="2">
    <source>
        <dbReference type="EMBL" id="OMP07579.1"/>
    </source>
</evidence>
<name>A0A1R3KKI4_9ROSI</name>
<dbReference type="EMBL" id="AWUE01013157">
    <property type="protein sequence ID" value="OMP07579.1"/>
    <property type="molecule type" value="Genomic_DNA"/>
</dbReference>
<organism evidence="2 3">
    <name type="scientific">Corchorus olitorius</name>
    <dbReference type="NCBI Taxonomy" id="93759"/>
    <lineage>
        <taxon>Eukaryota</taxon>
        <taxon>Viridiplantae</taxon>
        <taxon>Streptophyta</taxon>
        <taxon>Embryophyta</taxon>
        <taxon>Tracheophyta</taxon>
        <taxon>Spermatophyta</taxon>
        <taxon>Magnoliopsida</taxon>
        <taxon>eudicotyledons</taxon>
        <taxon>Gunneridae</taxon>
        <taxon>Pentapetalae</taxon>
        <taxon>rosids</taxon>
        <taxon>malvids</taxon>
        <taxon>Malvales</taxon>
        <taxon>Malvaceae</taxon>
        <taxon>Grewioideae</taxon>
        <taxon>Apeibeae</taxon>
        <taxon>Corchorus</taxon>
    </lineage>
</organism>
<sequence length="62" mass="7212">MAGIIKPSLSTVVLHSNTTYNKHGGENRRSKKRSTSRIRQDIDTIIPIFKNWYNINLKSRQQ</sequence>
<gene>
    <name evidence="2" type="ORF">COLO4_07206</name>
</gene>
<accession>A0A1R3KKI4</accession>
<keyword evidence="3" id="KW-1185">Reference proteome</keyword>
<evidence type="ECO:0000256" key="1">
    <source>
        <dbReference type="SAM" id="MobiDB-lite"/>
    </source>
</evidence>